<keyword evidence="5" id="KW-1185">Reference proteome</keyword>
<sequence>MMVQWRPLRVIIVGPQNTFSRVLATNIQYWGYEVVMLAAPRAIFDDGTRAMQGDVVLYDLDEVFPTFSRERDFPEMWPERGTANSSEEAEGQETHAPFIIAISSRSVSRVTLERIGAIALLQKSFFKMSWLQRYLKVLQRLTSPEGEALPQQYKQDENIRVLVVDDNEDIASTIQQCLIYESGYEVAVAHDGLDALELYLDWHPQCIVTDLLMPWMNGYQVMRCLALGTARGAPAFVVMSALNQLEVPIGSSYLRGKAVAYVNKPFNIDHLLSAIKQVCAG</sequence>
<proteinExistence type="predicted"/>
<reference evidence="4 5" key="1">
    <citation type="submission" date="2019-01" db="EMBL/GenBank/DDBJ databases">
        <title>Ktedonosporobacter rubrisoli SCAWS-G2.</title>
        <authorList>
            <person name="Huang Y."/>
            <person name="Yan B."/>
        </authorList>
    </citation>
    <scope>NUCLEOTIDE SEQUENCE [LARGE SCALE GENOMIC DNA]</scope>
    <source>
        <strain evidence="4 5">SCAWS-G2</strain>
    </source>
</reference>
<protein>
    <submittedName>
        <fullName evidence="4">Response regulator</fullName>
    </submittedName>
</protein>
<dbReference type="AlphaFoldDB" id="A0A4P6K2L8"/>
<evidence type="ECO:0000256" key="1">
    <source>
        <dbReference type="ARBA" id="ARBA00022553"/>
    </source>
</evidence>
<dbReference type="PROSITE" id="PS50110">
    <property type="entry name" value="RESPONSE_REGULATORY"/>
    <property type="match status" value="1"/>
</dbReference>
<organism evidence="4 5">
    <name type="scientific">Ktedonosporobacter rubrisoli</name>
    <dbReference type="NCBI Taxonomy" id="2509675"/>
    <lineage>
        <taxon>Bacteria</taxon>
        <taxon>Bacillati</taxon>
        <taxon>Chloroflexota</taxon>
        <taxon>Ktedonobacteria</taxon>
        <taxon>Ktedonobacterales</taxon>
        <taxon>Ktedonosporobacteraceae</taxon>
        <taxon>Ktedonosporobacter</taxon>
    </lineage>
</organism>
<evidence type="ECO:0000256" key="2">
    <source>
        <dbReference type="PROSITE-ProRule" id="PRU00169"/>
    </source>
</evidence>
<dbReference type="Proteomes" id="UP000290365">
    <property type="component" value="Chromosome"/>
</dbReference>
<dbReference type="InterPro" id="IPR001789">
    <property type="entry name" value="Sig_transdc_resp-reg_receiver"/>
</dbReference>
<evidence type="ECO:0000259" key="3">
    <source>
        <dbReference type="PROSITE" id="PS50110"/>
    </source>
</evidence>
<evidence type="ECO:0000313" key="4">
    <source>
        <dbReference type="EMBL" id="QBD82384.1"/>
    </source>
</evidence>
<gene>
    <name evidence="4" type="ORF">EPA93_43000</name>
</gene>
<dbReference type="PANTHER" id="PTHR44591:SF3">
    <property type="entry name" value="RESPONSE REGULATORY DOMAIN-CONTAINING PROTEIN"/>
    <property type="match status" value="1"/>
</dbReference>
<keyword evidence="1 2" id="KW-0597">Phosphoprotein</keyword>
<dbReference type="SUPFAM" id="SSF52172">
    <property type="entry name" value="CheY-like"/>
    <property type="match status" value="1"/>
</dbReference>
<feature type="domain" description="Response regulatory" evidence="3">
    <location>
        <begin position="160"/>
        <end position="279"/>
    </location>
</feature>
<dbReference type="KEGG" id="kbs:EPA93_43000"/>
<dbReference type="InterPro" id="IPR011006">
    <property type="entry name" value="CheY-like_superfamily"/>
</dbReference>
<accession>A0A4P6K2L8</accession>
<dbReference type="GO" id="GO:0000160">
    <property type="term" value="P:phosphorelay signal transduction system"/>
    <property type="evidence" value="ECO:0007669"/>
    <property type="project" value="InterPro"/>
</dbReference>
<dbReference type="EMBL" id="CP035758">
    <property type="protein sequence ID" value="QBD82384.1"/>
    <property type="molecule type" value="Genomic_DNA"/>
</dbReference>
<dbReference type="PANTHER" id="PTHR44591">
    <property type="entry name" value="STRESS RESPONSE REGULATOR PROTEIN 1"/>
    <property type="match status" value="1"/>
</dbReference>
<dbReference type="Gene3D" id="3.40.50.2300">
    <property type="match status" value="1"/>
</dbReference>
<dbReference type="SMART" id="SM00448">
    <property type="entry name" value="REC"/>
    <property type="match status" value="1"/>
</dbReference>
<dbReference type="Pfam" id="PF00072">
    <property type="entry name" value="Response_reg"/>
    <property type="match status" value="1"/>
</dbReference>
<dbReference type="OrthoDB" id="5703386at2"/>
<evidence type="ECO:0000313" key="5">
    <source>
        <dbReference type="Proteomes" id="UP000290365"/>
    </source>
</evidence>
<dbReference type="InterPro" id="IPR050595">
    <property type="entry name" value="Bact_response_regulator"/>
</dbReference>
<dbReference type="RefSeq" id="WP_129893453.1">
    <property type="nucleotide sequence ID" value="NZ_CP035758.1"/>
</dbReference>
<feature type="modified residue" description="4-aspartylphosphate" evidence="2">
    <location>
        <position position="210"/>
    </location>
</feature>
<name>A0A4P6K2L8_KTERU</name>